<dbReference type="RefSeq" id="WP_205260834.1">
    <property type="nucleotide sequence ID" value="NZ_JAERWK010000015.1"/>
</dbReference>
<keyword evidence="1" id="KW-0732">Signal</keyword>
<dbReference type="InterPro" id="IPR006311">
    <property type="entry name" value="TAT_signal"/>
</dbReference>
<dbReference type="SUPFAM" id="SSF49899">
    <property type="entry name" value="Concanavalin A-like lectins/glucanases"/>
    <property type="match status" value="1"/>
</dbReference>
<feature type="chain" id="PRO_5037888537" evidence="1">
    <location>
        <begin position="47"/>
        <end position="395"/>
    </location>
</feature>
<dbReference type="AlphaFoldDB" id="A0A938YE31"/>
<dbReference type="PROSITE" id="PS51762">
    <property type="entry name" value="GH16_2"/>
    <property type="match status" value="1"/>
</dbReference>
<comment type="caution">
    <text evidence="3">The sequence shown here is derived from an EMBL/GenBank/DDBJ whole genome shotgun (WGS) entry which is preliminary data.</text>
</comment>
<dbReference type="InterPro" id="IPR013320">
    <property type="entry name" value="ConA-like_dom_sf"/>
</dbReference>
<dbReference type="InterPro" id="IPR000757">
    <property type="entry name" value="Beta-glucanase-like"/>
</dbReference>
<reference evidence="3" key="1">
    <citation type="submission" date="2021-01" db="EMBL/GenBank/DDBJ databases">
        <title>YIM 132084 draft genome.</title>
        <authorList>
            <person name="An D."/>
        </authorList>
    </citation>
    <scope>NUCLEOTIDE SEQUENCE</scope>
    <source>
        <strain evidence="3">YIM 132084</strain>
    </source>
</reference>
<keyword evidence="4" id="KW-1185">Reference proteome</keyword>
<dbReference type="PROSITE" id="PS51318">
    <property type="entry name" value="TAT"/>
    <property type="match status" value="1"/>
</dbReference>
<gene>
    <name evidence="3" type="ORF">JL106_11310</name>
</gene>
<dbReference type="Proteomes" id="UP000663792">
    <property type="component" value="Unassembled WGS sequence"/>
</dbReference>
<accession>A0A938YE31</accession>
<evidence type="ECO:0000313" key="4">
    <source>
        <dbReference type="Proteomes" id="UP000663792"/>
    </source>
</evidence>
<dbReference type="GO" id="GO:0004553">
    <property type="term" value="F:hydrolase activity, hydrolyzing O-glycosyl compounds"/>
    <property type="evidence" value="ECO:0007669"/>
    <property type="project" value="InterPro"/>
</dbReference>
<feature type="domain" description="GH16" evidence="2">
    <location>
        <begin position="151"/>
        <end position="395"/>
    </location>
</feature>
<proteinExistence type="predicted"/>
<dbReference type="GO" id="GO:0005975">
    <property type="term" value="P:carbohydrate metabolic process"/>
    <property type="evidence" value="ECO:0007669"/>
    <property type="project" value="InterPro"/>
</dbReference>
<evidence type="ECO:0000256" key="1">
    <source>
        <dbReference type="SAM" id="SignalP"/>
    </source>
</evidence>
<protein>
    <submittedName>
        <fullName evidence="3">Glycoside hydrolase family 16 protein</fullName>
    </submittedName>
</protein>
<evidence type="ECO:0000259" key="2">
    <source>
        <dbReference type="PROSITE" id="PS51762"/>
    </source>
</evidence>
<dbReference type="Pfam" id="PF00722">
    <property type="entry name" value="Glyco_hydro_16"/>
    <property type="match status" value="1"/>
</dbReference>
<name>A0A938YE31_9ACTN</name>
<evidence type="ECO:0000313" key="3">
    <source>
        <dbReference type="EMBL" id="MBM9467871.1"/>
    </source>
</evidence>
<feature type="signal peptide" evidence="1">
    <location>
        <begin position="1"/>
        <end position="46"/>
    </location>
</feature>
<dbReference type="Gene3D" id="2.60.120.200">
    <property type="match status" value="1"/>
</dbReference>
<keyword evidence="3" id="KW-0378">Hydrolase</keyword>
<sequence>MSATTPAAPQRNRKSLLHKLSRVGIVATTAAVLGTTAIATAPLASAAPAYSASNVTAAVKGSSVTVSANVRSSETVNASMIGICARTASGSNIDFAFDSGQLTKSGRTVSKTKTLAKGTYSYWPCVKVGNQWSDVGAKQTFRVTGIELGDATKNSASAPNTNGGTTGTAMPVGDQPGWKQVFADDFTAGDVAQGGFPGVYKNKWMSYDGFADTYRTGTYNQDIISVSGGVMDINLQSMNGRPQVAAPVPMVAGKWGGQKYGKFSVRFRADALPGYKTAWLLWPDSDNWNQGEIDWPEGDLTGNMWGFNHCIGNPSQNCGWTDSKKTFTDWHIATVEWTPSAVKLIMDGQVMLNQTTDVPQNPMHWVLQTETNGKPNTSVSGKVQIDWATIYTYNP</sequence>
<dbReference type="EMBL" id="JAERWK010000015">
    <property type="protein sequence ID" value="MBM9467871.1"/>
    <property type="molecule type" value="Genomic_DNA"/>
</dbReference>
<dbReference type="CDD" id="cd00413">
    <property type="entry name" value="Glyco_hydrolase_16"/>
    <property type="match status" value="1"/>
</dbReference>
<organism evidence="3 4">
    <name type="scientific">Nakamurella leprariae</name>
    <dbReference type="NCBI Taxonomy" id="2803911"/>
    <lineage>
        <taxon>Bacteria</taxon>
        <taxon>Bacillati</taxon>
        <taxon>Actinomycetota</taxon>
        <taxon>Actinomycetes</taxon>
        <taxon>Nakamurellales</taxon>
        <taxon>Nakamurellaceae</taxon>
        <taxon>Nakamurella</taxon>
    </lineage>
</organism>